<comment type="caution">
    <text evidence="2">The sequence shown here is derived from an EMBL/GenBank/DDBJ whole genome shotgun (WGS) entry which is preliminary data.</text>
</comment>
<reference evidence="2" key="1">
    <citation type="submission" date="2021-05" db="EMBL/GenBank/DDBJ databases">
        <title>Comparative genomics of three Colletotrichum scovillei strains and genetic complementation revealed genes involved fungal growth and virulence on chili pepper.</title>
        <authorList>
            <person name="Hsieh D.-K."/>
            <person name="Chuang S.-C."/>
            <person name="Chen C.-Y."/>
            <person name="Chao Y.-T."/>
            <person name="Lu M.-Y.J."/>
            <person name="Lee M.-H."/>
            <person name="Shih M.-C."/>
        </authorList>
    </citation>
    <scope>NUCLEOTIDE SEQUENCE</scope>
    <source>
        <strain evidence="2">Coll-153</strain>
    </source>
</reference>
<dbReference type="EMBL" id="JAESDN010000008">
    <property type="protein sequence ID" value="KAG7046859.1"/>
    <property type="molecule type" value="Genomic_DNA"/>
</dbReference>
<evidence type="ECO:0000313" key="3">
    <source>
        <dbReference type="Proteomes" id="UP000699042"/>
    </source>
</evidence>
<name>A0A9P7R264_9PEZI</name>
<dbReference type="AlphaFoldDB" id="A0A9P7R264"/>
<dbReference type="Proteomes" id="UP000699042">
    <property type="component" value="Unassembled WGS sequence"/>
</dbReference>
<evidence type="ECO:0000313" key="2">
    <source>
        <dbReference type="EMBL" id="KAG7046859.1"/>
    </source>
</evidence>
<feature type="non-terminal residue" evidence="2">
    <location>
        <position position="79"/>
    </location>
</feature>
<proteinExistence type="predicted"/>
<feature type="region of interest" description="Disordered" evidence="1">
    <location>
        <begin position="1"/>
        <end position="23"/>
    </location>
</feature>
<gene>
    <name evidence="2" type="ORF">JMJ77_015077</name>
</gene>
<organism evidence="2 3">
    <name type="scientific">Colletotrichum scovillei</name>
    <dbReference type="NCBI Taxonomy" id="1209932"/>
    <lineage>
        <taxon>Eukaryota</taxon>
        <taxon>Fungi</taxon>
        <taxon>Dikarya</taxon>
        <taxon>Ascomycota</taxon>
        <taxon>Pezizomycotina</taxon>
        <taxon>Sordariomycetes</taxon>
        <taxon>Hypocreomycetidae</taxon>
        <taxon>Glomerellales</taxon>
        <taxon>Glomerellaceae</taxon>
        <taxon>Colletotrichum</taxon>
        <taxon>Colletotrichum acutatum species complex</taxon>
    </lineage>
</organism>
<sequence>QSRIPSLHNDLDRRGVRPPSTKYSTPPVLHQVFFHTLWHPNIISCWTITIRQSVLSGCLRNCYLLSQRIGTVRSICHAS</sequence>
<evidence type="ECO:0000256" key="1">
    <source>
        <dbReference type="SAM" id="MobiDB-lite"/>
    </source>
</evidence>
<keyword evidence="3" id="KW-1185">Reference proteome</keyword>
<protein>
    <submittedName>
        <fullName evidence="2">Uncharacterized protein</fullName>
    </submittedName>
</protein>
<accession>A0A9P7R264</accession>